<evidence type="ECO:0000313" key="2">
    <source>
        <dbReference type="Proteomes" id="UP000014071"/>
    </source>
</evidence>
<reference evidence="2" key="1">
    <citation type="journal article" date="2013" name="Genome Announc.">
        <title>Draft genome sequence of the basidiomycetous yeast-like fungus Pseudozyma hubeiensis SY62, which produces an abundant amount of the biosurfactant mannosylerythritol lipids.</title>
        <authorList>
            <person name="Konishi M."/>
            <person name="Hatada Y."/>
            <person name="Horiuchi J."/>
        </authorList>
    </citation>
    <scope>NUCLEOTIDE SEQUENCE [LARGE SCALE GENOMIC DNA]</scope>
    <source>
        <strain evidence="2">SY62</strain>
    </source>
</reference>
<dbReference type="Proteomes" id="UP000014071">
    <property type="component" value="Unassembled WGS sequence"/>
</dbReference>
<dbReference type="EMBL" id="DF238833">
    <property type="protein sequence ID" value="GAC99802.1"/>
    <property type="molecule type" value="Genomic_DNA"/>
</dbReference>
<keyword evidence="2" id="KW-1185">Reference proteome</keyword>
<organism evidence="1 2">
    <name type="scientific">Pseudozyma hubeiensis (strain SY62)</name>
    <name type="common">Yeast</name>
    <dbReference type="NCBI Taxonomy" id="1305764"/>
    <lineage>
        <taxon>Eukaryota</taxon>
        <taxon>Fungi</taxon>
        <taxon>Dikarya</taxon>
        <taxon>Basidiomycota</taxon>
        <taxon>Ustilaginomycotina</taxon>
        <taxon>Ustilaginomycetes</taxon>
        <taxon>Ustilaginales</taxon>
        <taxon>Ustilaginaceae</taxon>
        <taxon>Pseudozyma</taxon>
    </lineage>
</organism>
<accession>R9PEY4</accession>
<dbReference type="GeneID" id="24112668"/>
<gene>
    <name evidence="1" type="ORF">PHSY_007405</name>
</gene>
<sequence length="121" mass="13807">MKKLEGEQEERRKLYSTSTAVTFRSSPVQKILKQEKVEIRVSDNRPPPGRITAKRLISEHFLHLLFGTSLKSISEAFSEGCSAFVVPMNDRDRLLQRAGSGQYKLNGHDLVDTRYSELVKQ</sequence>
<dbReference type="RefSeq" id="XP_012193389.1">
    <property type="nucleotide sequence ID" value="XM_012337999.1"/>
</dbReference>
<dbReference type="AlphaFoldDB" id="R9PEY4"/>
<dbReference type="HOGENOM" id="CLU_2039073_0_0_1"/>
<evidence type="ECO:0000313" key="1">
    <source>
        <dbReference type="EMBL" id="GAC99802.1"/>
    </source>
</evidence>
<name>R9PEY4_PSEHS</name>
<proteinExistence type="predicted"/>
<protein>
    <submittedName>
        <fullName evidence="1">Uncharacterized protein</fullName>
    </submittedName>
</protein>